<name>A0AAE0F5R9_9CHLO</name>
<dbReference type="EMBL" id="LGRX02025343">
    <property type="protein sequence ID" value="KAK3252564.1"/>
    <property type="molecule type" value="Genomic_DNA"/>
</dbReference>
<keyword evidence="3" id="KW-1185">Reference proteome</keyword>
<feature type="compositionally biased region" description="Pro residues" evidence="1">
    <location>
        <begin position="271"/>
        <end position="282"/>
    </location>
</feature>
<proteinExistence type="predicted"/>
<dbReference type="AlphaFoldDB" id="A0AAE0F5R9"/>
<gene>
    <name evidence="2" type="ORF">CYMTET_38141</name>
</gene>
<reference evidence="2 3" key="1">
    <citation type="journal article" date="2015" name="Genome Biol. Evol.">
        <title>Comparative Genomics of a Bacterivorous Green Alga Reveals Evolutionary Causalities and Consequences of Phago-Mixotrophic Mode of Nutrition.</title>
        <authorList>
            <person name="Burns J.A."/>
            <person name="Paasch A."/>
            <person name="Narechania A."/>
            <person name="Kim E."/>
        </authorList>
    </citation>
    <scope>NUCLEOTIDE SEQUENCE [LARGE SCALE GENOMIC DNA]</scope>
    <source>
        <strain evidence="2 3">PLY_AMNH</strain>
    </source>
</reference>
<accession>A0AAE0F5R9</accession>
<comment type="caution">
    <text evidence="2">The sequence shown here is derived from an EMBL/GenBank/DDBJ whole genome shotgun (WGS) entry which is preliminary data.</text>
</comment>
<sequence length="698" mass="75426">MRVEVTRTVDEECPDIWKHQRTGLRIAASKVSAIAGYHPWTDLLTLFHDCVYQGRRGAALLRSDCALLGIELADPEAELSSLISKAGQDARDAIEKALATKSGDVVVNSTIDADEIKQRVVATTAARVASGALTELERLALVEAARAAVDTSFGCRHEDAALDAYERITGWEVTDRNTHVKCWDFPPSPLGSASAAFDTTLPVLATSSAVPQARAAPAARSVSNTSGVAVPRATGEFENTALARQVASDQSLDAAYVHRDSRSVAEQPTLDPVPPAAAPQPPGLAAGAPNDPTVTSACDAPVACSRVSETLAVTSFLSHAPVVNSTEANATAESTAAHNGLVVNPTSPVLGTTTSHATFRQTLKELPRISSSSPILGISSSDNQMDGNQSENSLLEMAAPATSEPLFCIRGSVDGVSQQLKVEGPRPAAFGNLDGSFDAALTEDSKPDQVFCEQEAWDAEVWSMQQVIVEVKHRMGSRSTMTAPPLYDQIQLVVYMNMYGVDEGDLVQCYRDAQPTHHAPTHRSKPSADCSSSIDLSFQNQHQLQTPGEGRSAVPDPLRQPLDLQHQPSGPPSKRRAIIKEGDVIVTRIRLDDKQYRHAEHWENTVLPRLYVWVNSVYRVRASDELRWQWLCAMAGDDVNLAEDFCRDRCKDTNQGSDLMDAACVDRGNMGGGEPFAWKLLMTLVPYLAECNVQPFNR</sequence>
<evidence type="ECO:0000256" key="1">
    <source>
        <dbReference type="SAM" id="MobiDB-lite"/>
    </source>
</evidence>
<evidence type="ECO:0000313" key="3">
    <source>
        <dbReference type="Proteomes" id="UP001190700"/>
    </source>
</evidence>
<dbReference type="Proteomes" id="UP001190700">
    <property type="component" value="Unassembled WGS sequence"/>
</dbReference>
<feature type="region of interest" description="Disordered" evidence="1">
    <location>
        <begin position="257"/>
        <end position="292"/>
    </location>
</feature>
<evidence type="ECO:0000313" key="2">
    <source>
        <dbReference type="EMBL" id="KAK3252564.1"/>
    </source>
</evidence>
<organism evidence="2 3">
    <name type="scientific">Cymbomonas tetramitiformis</name>
    <dbReference type="NCBI Taxonomy" id="36881"/>
    <lineage>
        <taxon>Eukaryota</taxon>
        <taxon>Viridiplantae</taxon>
        <taxon>Chlorophyta</taxon>
        <taxon>Pyramimonadophyceae</taxon>
        <taxon>Pyramimonadales</taxon>
        <taxon>Pyramimonadaceae</taxon>
        <taxon>Cymbomonas</taxon>
    </lineage>
</organism>
<feature type="region of interest" description="Disordered" evidence="1">
    <location>
        <begin position="540"/>
        <end position="577"/>
    </location>
</feature>
<protein>
    <submittedName>
        <fullName evidence="2">Uncharacterized protein</fullName>
    </submittedName>
</protein>